<dbReference type="EMBL" id="JABCRE010000002">
    <property type="protein sequence ID" value="NMW31112.1"/>
    <property type="molecule type" value="Genomic_DNA"/>
</dbReference>
<dbReference type="NCBIfam" id="TIGR01451">
    <property type="entry name" value="B_ant_repeat"/>
    <property type="match status" value="2"/>
</dbReference>
<evidence type="ECO:0000313" key="5">
    <source>
        <dbReference type="EMBL" id="NMW31112.1"/>
    </source>
</evidence>
<dbReference type="InterPro" id="IPR051172">
    <property type="entry name" value="Chlamydia_OmcB"/>
</dbReference>
<dbReference type="InterPro" id="IPR002884">
    <property type="entry name" value="P_dom"/>
</dbReference>
<dbReference type="Proteomes" id="UP000561181">
    <property type="component" value="Unassembled WGS sequence"/>
</dbReference>
<dbReference type="PANTHER" id="PTHR34819">
    <property type="entry name" value="LARGE CYSTEINE-RICH PERIPLASMIC PROTEIN OMCB"/>
    <property type="match status" value="1"/>
</dbReference>
<evidence type="ECO:0000256" key="2">
    <source>
        <dbReference type="ARBA" id="ARBA00022801"/>
    </source>
</evidence>
<evidence type="ECO:0000313" key="6">
    <source>
        <dbReference type="Proteomes" id="UP000561181"/>
    </source>
</evidence>
<sequence>MNSTDGDINGSTTCAAPLQRTFNVTTAFTVSDVDLGVFATHTWRGDIQVTLVSPTGTSVQLVNGEVNNTNGDNFNVRLNDSGTQVVNTDPLTAAHSTAAPPPFANNFVPNSPLSAFNGEAAFGIWTMQICDLFPSADNGVFRHAELYLTAAPANFADLSLTKTVSNPAPLVGNAIFYTLTVSNDAASPNTATGIEVVDILPPGVNYVSHSGPGIYDPLTGVWNVGALAPGSSAALIINASVTATAGAIITNEAEVTASSEVDSDSTPNNGSNGEDDYDTASFTVGGTRVAGTPPVLVCPNGFSSFDWAGRTWPQGTSANNYTLTGVGAFNWSISSPEGFMDIPSLGGQHPVLTNAAQGTTSLSKAIDFANDTQFATTTISLGTAVDGAQFVVFDVDYAANDFADRLRVYGTHNGVTVIPVLTNGTANYVIGNEAFGDAASDPADPDGNVTITFNNPVDTIFIEYGNHSLAPANPDGQAIQMSGGVTICSAEAYLTVLKSSVILEDPVNGTTNPKAMPGARLRYCILLSNTGTSAAENISASDTLPGDITFLPGTIRSGPGCASSSTVEDDDATGADEADPAGASFSAGVLDYTNTAVIGGTSAAFTFEATIN</sequence>
<gene>
    <name evidence="5" type="ORF">HKD42_03460</name>
</gene>
<keyword evidence="1" id="KW-0645">Protease</keyword>
<reference evidence="5 6" key="1">
    <citation type="submission" date="2020-04" db="EMBL/GenBank/DDBJ databases">
        <authorList>
            <person name="Liu A."/>
        </authorList>
    </citation>
    <scope>NUCLEOTIDE SEQUENCE [LARGE SCALE GENOMIC DNA]</scope>
    <source>
        <strain evidence="5 6">RZ02</strain>
    </source>
</reference>
<evidence type="ECO:0000256" key="1">
    <source>
        <dbReference type="ARBA" id="ARBA00022670"/>
    </source>
</evidence>
<keyword evidence="6" id="KW-1185">Reference proteome</keyword>
<dbReference type="GO" id="GO:0006508">
    <property type="term" value="P:proteolysis"/>
    <property type="evidence" value="ECO:0007669"/>
    <property type="project" value="UniProtKB-KW"/>
</dbReference>
<dbReference type="Gene3D" id="2.60.120.260">
    <property type="entry name" value="Galactose-binding domain-like"/>
    <property type="match status" value="1"/>
</dbReference>
<feature type="compositionally biased region" description="Polar residues" evidence="3">
    <location>
        <begin position="256"/>
        <end position="272"/>
    </location>
</feature>
<proteinExistence type="predicted"/>
<dbReference type="InterPro" id="IPR001434">
    <property type="entry name" value="OmcB-like_DUF11"/>
</dbReference>
<dbReference type="Pfam" id="PF01483">
    <property type="entry name" value="P_proprotein"/>
    <property type="match status" value="1"/>
</dbReference>
<dbReference type="PANTHER" id="PTHR34819:SF3">
    <property type="entry name" value="CELL SURFACE PROTEIN"/>
    <property type="match status" value="1"/>
</dbReference>
<evidence type="ECO:0000256" key="3">
    <source>
        <dbReference type="SAM" id="MobiDB-lite"/>
    </source>
</evidence>
<protein>
    <submittedName>
        <fullName evidence="5">DUF11 domain-containing protein</fullName>
    </submittedName>
</protein>
<dbReference type="GO" id="GO:0004252">
    <property type="term" value="F:serine-type endopeptidase activity"/>
    <property type="evidence" value="ECO:0007669"/>
    <property type="project" value="InterPro"/>
</dbReference>
<name>A0A848QF05_9SPHN</name>
<dbReference type="InterPro" id="IPR047589">
    <property type="entry name" value="DUF11_rpt"/>
</dbReference>
<dbReference type="Gene3D" id="2.60.40.1170">
    <property type="entry name" value="Mu homology domain, subdomain B"/>
    <property type="match status" value="1"/>
</dbReference>
<evidence type="ECO:0000259" key="4">
    <source>
        <dbReference type="PROSITE" id="PS51829"/>
    </source>
</evidence>
<accession>A0A848QF05</accession>
<dbReference type="PROSITE" id="PS51829">
    <property type="entry name" value="P_HOMO_B"/>
    <property type="match status" value="1"/>
</dbReference>
<feature type="domain" description="P/Homo B" evidence="4">
    <location>
        <begin position="1"/>
        <end position="154"/>
    </location>
</feature>
<organism evidence="5 6">
    <name type="scientific">Pontixanthobacter rizhaonensis</name>
    <dbReference type="NCBI Taxonomy" id="2730337"/>
    <lineage>
        <taxon>Bacteria</taxon>
        <taxon>Pseudomonadati</taxon>
        <taxon>Pseudomonadota</taxon>
        <taxon>Alphaproteobacteria</taxon>
        <taxon>Sphingomonadales</taxon>
        <taxon>Erythrobacteraceae</taxon>
        <taxon>Pontixanthobacter</taxon>
    </lineage>
</organism>
<feature type="region of interest" description="Disordered" evidence="3">
    <location>
        <begin position="559"/>
        <end position="579"/>
    </location>
</feature>
<feature type="compositionally biased region" description="Acidic residues" evidence="3">
    <location>
        <begin position="567"/>
        <end position="579"/>
    </location>
</feature>
<dbReference type="SUPFAM" id="SSF49785">
    <property type="entry name" value="Galactose-binding domain-like"/>
    <property type="match status" value="1"/>
</dbReference>
<dbReference type="RefSeq" id="WP_170010320.1">
    <property type="nucleotide sequence ID" value="NZ_JABCRE010000002.1"/>
</dbReference>
<keyword evidence="2" id="KW-0378">Hydrolase</keyword>
<dbReference type="AlphaFoldDB" id="A0A848QF05"/>
<dbReference type="Pfam" id="PF01345">
    <property type="entry name" value="DUF11"/>
    <property type="match status" value="1"/>
</dbReference>
<dbReference type="InterPro" id="IPR008979">
    <property type="entry name" value="Galactose-bd-like_sf"/>
</dbReference>
<comment type="caution">
    <text evidence="5">The sequence shown here is derived from an EMBL/GenBank/DDBJ whole genome shotgun (WGS) entry which is preliminary data.</text>
</comment>
<feature type="region of interest" description="Disordered" evidence="3">
    <location>
        <begin position="255"/>
        <end position="284"/>
    </location>
</feature>